<keyword evidence="3" id="KW-1185">Reference proteome</keyword>
<evidence type="ECO:0000313" key="2">
    <source>
        <dbReference type="EMBL" id="NOU49470.1"/>
    </source>
</evidence>
<name>A0A849V9L7_9GAMM</name>
<accession>A0A849V9L7</accession>
<evidence type="ECO:0008006" key="4">
    <source>
        <dbReference type="Google" id="ProtNLM"/>
    </source>
</evidence>
<evidence type="ECO:0000256" key="1">
    <source>
        <dbReference type="SAM" id="SignalP"/>
    </source>
</evidence>
<organism evidence="2 3">
    <name type="scientific">Pseudoalteromonas caenipelagi</name>
    <dbReference type="NCBI Taxonomy" id="2726988"/>
    <lineage>
        <taxon>Bacteria</taxon>
        <taxon>Pseudomonadati</taxon>
        <taxon>Pseudomonadota</taxon>
        <taxon>Gammaproteobacteria</taxon>
        <taxon>Alteromonadales</taxon>
        <taxon>Pseudoalteromonadaceae</taxon>
        <taxon>Pseudoalteromonas</taxon>
    </lineage>
</organism>
<gene>
    <name evidence="2" type="ORF">HG263_02770</name>
</gene>
<dbReference type="RefSeq" id="WP_171624541.1">
    <property type="nucleotide sequence ID" value="NZ_JABBPG010000001.1"/>
</dbReference>
<dbReference type="EMBL" id="JABBPG010000001">
    <property type="protein sequence ID" value="NOU49470.1"/>
    <property type="molecule type" value="Genomic_DNA"/>
</dbReference>
<proteinExistence type="predicted"/>
<reference evidence="2 3" key="1">
    <citation type="submission" date="2020-04" db="EMBL/GenBank/DDBJ databases">
        <title>Pseudoalteromonas caenipelagi sp. nov., isolated from a tidal flat.</title>
        <authorList>
            <person name="Park S."/>
            <person name="Yoon J.-H."/>
        </authorList>
    </citation>
    <scope>NUCLEOTIDE SEQUENCE [LARGE SCALE GENOMIC DNA]</scope>
    <source>
        <strain evidence="2 3">JBTF-M23</strain>
    </source>
</reference>
<dbReference type="AlphaFoldDB" id="A0A849V9L7"/>
<sequence>MVSKLSVALCLSVMLATGCQTTEQKSPSPTTPAWITSTPHSDYMIYGVGVADSVGDMQTARLAAQESARLALAKQLNVTISATTSIAQSASEKSMQYYVDEVINSQVPSILLQGVKIEEEFQKENTAYALASFNRTEAIMQTELSISGIDDTIRQVSLNAATKSQKLKQAIKVRRLVIERSKLNDYLQMLQSAKQPLPTEVRAQLSSSEAVLNSLSFSITADSYKHSNIKDVVASALTGNGIQIVSNNADFELSFRVDWQHIKKADTFYSIGESFLVVKENGREKAHFNGKVKAASSYSQTAKSNAMQKLAGKLSKQLAEFIASGAW</sequence>
<evidence type="ECO:0000313" key="3">
    <source>
        <dbReference type="Proteomes" id="UP000586305"/>
    </source>
</evidence>
<dbReference type="Gene3D" id="3.10.28.20">
    <property type="entry name" value="Acetamidase/Formamidase-like domains"/>
    <property type="match status" value="1"/>
</dbReference>
<protein>
    <recommendedName>
        <fullName evidence="4">LPP20 lipoprotein</fullName>
    </recommendedName>
</protein>
<feature type="signal peptide" evidence="1">
    <location>
        <begin position="1"/>
        <end position="21"/>
    </location>
</feature>
<dbReference type="Proteomes" id="UP000586305">
    <property type="component" value="Unassembled WGS sequence"/>
</dbReference>
<keyword evidence="1" id="KW-0732">Signal</keyword>
<feature type="chain" id="PRO_5032485568" description="LPP20 lipoprotein" evidence="1">
    <location>
        <begin position="22"/>
        <end position="327"/>
    </location>
</feature>
<dbReference type="PROSITE" id="PS51257">
    <property type="entry name" value="PROKAR_LIPOPROTEIN"/>
    <property type="match status" value="1"/>
</dbReference>
<comment type="caution">
    <text evidence="2">The sequence shown here is derived from an EMBL/GenBank/DDBJ whole genome shotgun (WGS) entry which is preliminary data.</text>
</comment>